<dbReference type="InParanoid" id="A0A5F7ZS98"/>
<dbReference type="PaxDb" id="9544-ENSMMUP00000033823"/>
<proteinExistence type="predicted"/>
<name>A0A5F7ZS98_MACMU</name>
<reference evidence="1" key="2">
    <citation type="submission" date="2019-01" db="EMBL/GenBank/DDBJ databases">
        <authorList>
            <person name="Graves T."/>
            <person name="Eichler E.E."/>
            <person name="Wilson R.K."/>
        </authorList>
    </citation>
    <scope>NUCLEOTIDE SEQUENCE [LARGE SCALE GENOMIC DNA]</scope>
    <source>
        <strain evidence="1">17573</strain>
    </source>
</reference>
<dbReference type="GeneTree" id="ENSGT00940000161627"/>
<dbReference type="Proteomes" id="UP000006718">
    <property type="component" value="Chromosome 5"/>
</dbReference>
<sequence length="133" mass="14464">MLVAQAGVKWHDLGSLQPLPPGFKQFSCLSLPSSWDYRRLPSCPANFSIFSRDRVSPCWPGWSQTPDSGDPPASASQSVGITGVSHQLSNGLQKPPLWLVLSVLEVVRWLTCVANPGVLHLPLQVSINTAYTL</sequence>
<evidence type="ECO:0000313" key="2">
    <source>
        <dbReference type="Proteomes" id="UP000006718"/>
    </source>
</evidence>
<dbReference type="PANTHER" id="PTHR46254:SF6">
    <property type="entry name" value="HIGH MOBILITY GROUP AT-HOOK 2"/>
    <property type="match status" value="1"/>
</dbReference>
<protein>
    <submittedName>
        <fullName evidence="1">Uncharacterized protein</fullName>
    </submittedName>
</protein>
<dbReference type="AlphaFoldDB" id="A0A5F7ZS98"/>
<evidence type="ECO:0000313" key="1">
    <source>
        <dbReference type="Ensembl" id="ENSMMUP00000068519.1"/>
    </source>
</evidence>
<dbReference type="VEuPathDB" id="HostDB:ENSMMUG00000050323"/>
<dbReference type="PANTHER" id="PTHR46254">
    <property type="entry name" value="PROTEIN GVQW1-RELATED"/>
    <property type="match status" value="1"/>
</dbReference>
<accession>A0A5F7ZS98</accession>
<reference evidence="1" key="4">
    <citation type="submission" date="2025-09" db="UniProtKB">
        <authorList>
            <consortium name="Ensembl"/>
        </authorList>
    </citation>
    <scope>IDENTIFICATION</scope>
    <source>
        <strain evidence="1">17573</strain>
    </source>
</reference>
<dbReference type="PRINTS" id="PR02045">
    <property type="entry name" value="F138DOMAIN"/>
</dbReference>
<reference evidence="2" key="1">
    <citation type="journal article" date="2007" name="Science">
        <title>Evolutionary and biomedical insights from the rhesus macaque genome.</title>
        <authorList>
            <person name="Gibbs R.A."/>
            <person name="Rogers J."/>
            <person name="Katze M.G."/>
            <person name="Bumgarner R."/>
            <person name="Weinstock G.M."/>
            <person name="Mardis E.R."/>
            <person name="Remington K.A."/>
            <person name="Strausberg R.L."/>
            <person name="Venter J.C."/>
            <person name="Wilson R.K."/>
            <person name="Batzer M.A."/>
            <person name="Bustamante C.D."/>
            <person name="Eichler E.E."/>
            <person name="Hahn M.W."/>
            <person name="Hardison R.C."/>
            <person name="Makova K.D."/>
            <person name="Miller W."/>
            <person name="Milosavljevic A."/>
            <person name="Palermo R.E."/>
            <person name="Siepel A."/>
            <person name="Sikela J.M."/>
            <person name="Attaway T."/>
            <person name="Bell S."/>
            <person name="Bernard K.E."/>
            <person name="Buhay C.J."/>
            <person name="Chandrabose M.N."/>
            <person name="Dao M."/>
            <person name="Davis C."/>
            <person name="Delehaunty K.D."/>
            <person name="Ding Y."/>
            <person name="Dinh H.H."/>
            <person name="Dugan-Rocha S."/>
            <person name="Fulton L.A."/>
            <person name="Gabisi R.A."/>
            <person name="Garner T.T."/>
            <person name="Godfrey J."/>
            <person name="Hawes A.C."/>
            <person name="Hernandez J."/>
            <person name="Hines S."/>
            <person name="Holder M."/>
            <person name="Hume J."/>
            <person name="Jhangiani S.N."/>
            <person name="Joshi V."/>
            <person name="Khan Z.M."/>
            <person name="Kirkness E.F."/>
            <person name="Cree A."/>
            <person name="Fowler R.G."/>
            <person name="Lee S."/>
            <person name="Lewis L.R."/>
            <person name="Li Z."/>
            <person name="Liu Y.-S."/>
            <person name="Moore S.M."/>
            <person name="Muzny D."/>
            <person name="Nazareth L.V."/>
            <person name="Ngo D.N."/>
            <person name="Okwuonu G.O."/>
            <person name="Pai G."/>
            <person name="Parker D."/>
            <person name="Paul H.A."/>
            <person name="Pfannkoch C."/>
            <person name="Pohl C.S."/>
            <person name="Rogers Y.-H.C."/>
            <person name="Ruiz S.J."/>
            <person name="Sabo A."/>
            <person name="Santibanez J."/>
            <person name="Schneider B.W."/>
            <person name="Smith S.M."/>
            <person name="Sodergren E."/>
            <person name="Svatek A.F."/>
            <person name="Utterback T.R."/>
            <person name="Vattathil S."/>
            <person name="Warren W."/>
            <person name="White C.S."/>
            <person name="Chinwalla A.T."/>
            <person name="Feng Y."/>
            <person name="Halpern A.L."/>
            <person name="Hillier L.W."/>
            <person name="Huang X."/>
            <person name="Minx P."/>
            <person name="Nelson J.O."/>
            <person name="Pepin K.H."/>
            <person name="Qin X."/>
            <person name="Sutton G.G."/>
            <person name="Venter E."/>
            <person name="Walenz B.P."/>
            <person name="Wallis J.W."/>
            <person name="Worley K.C."/>
            <person name="Yang S.-P."/>
            <person name="Jones S.M."/>
            <person name="Marra M.A."/>
            <person name="Rocchi M."/>
            <person name="Schein J.E."/>
            <person name="Baertsch R."/>
            <person name="Clarke L."/>
            <person name="Csuros M."/>
            <person name="Glasscock J."/>
            <person name="Harris R.A."/>
            <person name="Havlak P."/>
            <person name="Jackson A.R."/>
            <person name="Jiang H."/>
            <person name="Liu Y."/>
            <person name="Messina D.N."/>
            <person name="Shen Y."/>
            <person name="Song H.X.-Z."/>
            <person name="Wylie T."/>
            <person name="Zhang L."/>
            <person name="Birney E."/>
            <person name="Han K."/>
            <person name="Konkel M.K."/>
            <person name="Lee J."/>
            <person name="Smit A.F.A."/>
            <person name="Ullmer B."/>
            <person name="Wang H."/>
            <person name="Xing J."/>
            <person name="Burhans R."/>
            <person name="Cheng Z."/>
            <person name="Karro J.E."/>
            <person name="Ma J."/>
            <person name="Raney B."/>
            <person name="She X."/>
            <person name="Cox M.J."/>
            <person name="Demuth J.P."/>
            <person name="Dumas L.J."/>
            <person name="Han S.-G."/>
            <person name="Hopkins J."/>
            <person name="Karimpour-Fard A."/>
            <person name="Kim Y.H."/>
            <person name="Pollack J.R."/>
            <person name="Vinar T."/>
            <person name="Addo-Quaye C."/>
            <person name="Degenhardt J."/>
            <person name="Denby A."/>
            <person name="Hubisz M.J."/>
            <person name="Indap A."/>
            <person name="Kosiol C."/>
            <person name="Lahn B.T."/>
            <person name="Lawson H.A."/>
            <person name="Marklein A."/>
            <person name="Nielsen R."/>
            <person name="Vallender E.J."/>
            <person name="Clark A.G."/>
            <person name="Ferguson B."/>
            <person name="Hernandez R.D."/>
            <person name="Hirani K."/>
            <person name="Kehrer-Sawatzki H."/>
            <person name="Kolb J."/>
            <person name="Patil S."/>
            <person name="Pu L.-L."/>
            <person name="Ren Y."/>
            <person name="Smith D.G."/>
            <person name="Wheeler D.A."/>
            <person name="Schenck I."/>
            <person name="Ball E.V."/>
            <person name="Chen R."/>
            <person name="Cooper D.N."/>
            <person name="Giardine B."/>
            <person name="Hsu F."/>
            <person name="Kent W.J."/>
            <person name="Lesk A."/>
            <person name="Nelson D.L."/>
            <person name="O'brien W.E."/>
            <person name="Pruefer K."/>
            <person name="Stenson P.D."/>
            <person name="Wallace J.C."/>
            <person name="Ke H."/>
            <person name="Liu X.-M."/>
            <person name="Wang P."/>
            <person name="Xiang A.P."/>
            <person name="Yang F."/>
            <person name="Barber G.P."/>
            <person name="Haussler D."/>
            <person name="Karolchik D."/>
            <person name="Kern A.D."/>
            <person name="Kuhn R.M."/>
            <person name="Smith K.E."/>
            <person name="Zwieg A.S."/>
        </authorList>
    </citation>
    <scope>NUCLEOTIDE SEQUENCE [LARGE SCALE GENOMIC DNA]</scope>
    <source>
        <strain evidence="2">17573</strain>
    </source>
</reference>
<dbReference type="OMA" id="WLTCVAN"/>
<dbReference type="Ensembl" id="ENSMMUT00000101238.1">
    <property type="protein sequence ID" value="ENSMMUP00000068519.1"/>
    <property type="gene ID" value="ENSMMUG00000050323.1"/>
</dbReference>
<organism evidence="1 2">
    <name type="scientific">Macaca mulatta</name>
    <name type="common">Rhesus macaque</name>
    <dbReference type="NCBI Taxonomy" id="9544"/>
    <lineage>
        <taxon>Eukaryota</taxon>
        <taxon>Metazoa</taxon>
        <taxon>Chordata</taxon>
        <taxon>Craniata</taxon>
        <taxon>Vertebrata</taxon>
        <taxon>Euteleostomi</taxon>
        <taxon>Mammalia</taxon>
        <taxon>Eutheria</taxon>
        <taxon>Euarchontoglires</taxon>
        <taxon>Primates</taxon>
        <taxon>Haplorrhini</taxon>
        <taxon>Catarrhini</taxon>
        <taxon>Cercopithecidae</taxon>
        <taxon>Cercopithecinae</taxon>
        <taxon>Macaca</taxon>
    </lineage>
</organism>
<reference evidence="1" key="3">
    <citation type="submission" date="2025-08" db="UniProtKB">
        <authorList>
            <consortium name="Ensembl"/>
        </authorList>
    </citation>
    <scope>IDENTIFICATION</scope>
    <source>
        <strain evidence="1">17573</strain>
    </source>
</reference>
<keyword evidence="2" id="KW-1185">Reference proteome</keyword>